<evidence type="ECO:0000256" key="4">
    <source>
        <dbReference type="ARBA" id="ARBA00012483"/>
    </source>
</evidence>
<feature type="domain" description="Ubiquitin-like" evidence="12">
    <location>
        <begin position="265"/>
        <end position="339"/>
    </location>
</feature>
<dbReference type="Pfam" id="PF21361">
    <property type="entry name" value="Sina_ZnF"/>
    <property type="match status" value="1"/>
</dbReference>
<dbReference type="GO" id="GO:0061630">
    <property type="term" value="F:ubiquitin protein ligase activity"/>
    <property type="evidence" value="ECO:0007669"/>
    <property type="project" value="UniProtKB-EC"/>
</dbReference>
<accession>A0A9D4Y7T3</accession>
<dbReference type="InterPro" id="IPR000626">
    <property type="entry name" value="Ubiquitin-like_dom"/>
</dbReference>
<dbReference type="InterPro" id="IPR013010">
    <property type="entry name" value="Znf_SIAH"/>
</dbReference>
<evidence type="ECO:0000256" key="6">
    <source>
        <dbReference type="ARBA" id="ARBA00022723"/>
    </source>
</evidence>
<evidence type="ECO:0000259" key="12">
    <source>
        <dbReference type="PROSITE" id="PS50053"/>
    </source>
</evidence>
<gene>
    <name evidence="14" type="ORF">KIW84_021431</name>
</gene>
<dbReference type="Gramene" id="Psat2g042640.1">
    <property type="protein sequence ID" value="Psat2g042640.1.cds"/>
    <property type="gene ID" value="Psat2g042640"/>
</dbReference>
<evidence type="ECO:0000313" key="15">
    <source>
        <dbReference type="Proteomes" id="UP001058974"/>
    </source>
</evidence>
<evidence type="ECO:0000256" key="1">
    <source>
        <dbReference type="ARBA" id="ARBA00000900"/>
    </source>
</evidence>
<reference evidence="14 15" key="1">
    <citation type="journal article" date="2022" name="Nat. Genet.">
        <title>Improved pea reference genome and pan-genome highlight genomic features and evolutionary characteristics.</title>
        <authorList>
            <person name="Yang T."/>
            <person name="Liu R."/>
            <person name="Luo Y."/>
            <person name="Hu S."/>
            <person name="Wang D."/>
            <person name="Wang C."/>
            <person name="Pandey M.K."/>
            <person name="Ge S."/>
            <person name="Xu Q."/>
            <person name="Li N."/>
            <person name="Li G."/>
            <person name="Huang Y."/>
            <person name="Saxena R.K."/>
            <person name="Ji Y."/>
            <person name="Li M."/>
            <person name="Yan X."/>
            <person name="He Y."/>
            <person name="Liu Y."/>
            <person name="Wang X."/>
            <person name="Xiang C."/>
            <person name="Varshney R.K."/>
            <person name="Ding H."/>
            <person name="Gao S."/>
            <person name="Zong X."/>
        </authorList>
    </citation>
    <scope>NUCLEOTIDE SEQUENCE [LARGE SCALE GENOMIC DNA]</scope>
    <source>
        <strain evidence="14 15">cv. Zhongwan 6</strain>
    </source>
</reference>
<keyword evidence="5" id="KW-0808">Transferase</keyword>
<dbReference type="PANTHER" id="PTHR46632:SF32">
    <property type="entry name" value="SIAH-TYPE DOMAIN-CONTAINING PROTEIN"/>
    <property type="match status" value="1"/>
</dbReference>
<dbReference type="PROSITE" id="PS50053">
    <property type="entry name" value="UBIQUITIN_2"/>
    <property type="match status" value="1"/>
</dbReference>
<keyword evidence="8" id="KW-0833">Ubl conjugation pathway</keyword>
<keyword evidence="9" id="KW-0862">Zinc</keyword>
<proteinExistence type="inferred from homology"/>
<dbReference type="SMART" id="SM00213">
    <property type="entry name" value="UBQ"/>
    <property type="match status" value="1"/>
</dbReference>
<dbReference type="OrthoDB" id="4788989at2759"/>
<dbReference type="InterPro" id="IPR029071">
    <property type="entry name" value="Ubiquitin-like_domsf"/>
</dbReference>
<evidence type="ECO:0000256" key="10">
    <source>
        <dbReference type="ARBA" id="ARBA00024004"/>
    </source>
</evidence>
<comment type="similarity">
    <text evidence="3">Belongs to the SINA (Seven in absentia) family.</text>
</comment>
<dbReference type="InterPro" id="IPR049548">
    <property type="entry name" value="Sina-like_RING"/>
</dbReference>
<dbReference type="Proteomes" id="UP001058974">
    <property type="component" value="Chromosome 2"/>
</dbReference>
<feature type="domain" description="SIAH-type" evidence="13">
    <location>
        <begin position="88"/>
        <end position="146"/>
    </location>
</feature>
<dbReference type="SUPFAM" id="SSF54236">
    <property type="entry name" value="Ubiquitin-like"/>
    <property type="match status" value="1"/>
</dbReference>
<evidence type="ECO:0000256" key="11">
    <source>
        <dbReference type="PROSITE-ProRule" id="PRU00455"/>
    </source>
</evidence>
<dbReference type="EMBL" id="JAMSHJ010000002">
    <property type="protein sequence ID" value="KAI5434591.1"/>
    <property type="molecule type" value="Genomic_DNA"/>
</dbReference>
<dbReference type="InterPro" id="IPR013083">
    <property type="entry name" value="Znf_RING/FYVE/PHD"/>
</dbReference>
<keyword evidence="15" id="KW-1185">Reference proteome</keyword>
<dbReference type="AlphaFoldDB" id="A0A9D4Y7T3"/>
<dbReference type="Pfam" id="PF00240">
    <property type="entry name" value="ubiquitin"/>
    <property type="match status" value="1"/>
</dbReference>
<dbReference type="Gramene" id="PSAT_LOCUS10016_t1">
    <property type="protein sequence ID" value="CAL5189934.1"/>
    <property type="gene ID" value="PSAT_LOCUS10016"/>
</dbReference>
<comment type="pathway">
    <text evidence="2">Protein modification; protein ubiquitination.</text>
</comment>
<name>A0A9D4Y7T3_PEA</name>
<evidence type="ECO:0000256" key="7">
    <source>
        <dbReference type="ARBA" id="ARBA00022771"/>
    </source>
</evidence>
<evidence type="ECO:0000256" key="5">
    <source>
        <dbReference type="ARBA" id="ARBA00022679"/>
    </source>
</evidence>
<dbReference type="InterPro" id="IPR044286">
    <property type="entry name" value="SINL_plant"/>
</dbReference>
<evidence type="ECO:0000256" key="8">
    <source>
        <dbReference type="ARBA" id="ARBA00022786"/>
    </source>
</evidence>
<evidence type="ECO:0000313" key="14">
    <source>
        <dbReference type="EMBL" id="KAI5434591.1"/>
    </source>
</evidence>
<organism evidence="14 15">
    <name type="scientific">Pisum sativum</name>
    <name type="common">Garden pea</name>
    <name type="synonym">Lathyrus oleraceus</name>
    <dbReference type="NCBI Taxonomy" id="3888"/>
    <lineage>
        <taxon>Eukaryota</taxon>
        <taxon>Viridiplantae</taxon>
        <taxon>Streptophyta</taxon>
        <taxon>Embryophyta</taxon>
        <taxon>Tracheophyta</taxon>
        <taxon>Spermatophyta</taxon>
        <taxon>Magnoliopsida</taxon>
        <taxon>eudicotyledons</taxon>
        <taxon>Gunneridae</taxon>
        <taxon>Pentapetalae</taxon>
        <taxon>rosids</taxon>
        <taxon>fabids</taxon>
        <taxon>Fabales</taxon>
        <taxon>Fabaceae</taxon>
        <taxon>Papilionoideae</taxon>
        <taxon>50 kb inversion clade</taxon>
        <taxon>NPAAA clade</taxon>
        <taxon>Hologalegina</taxon>
        <taxon>IRL clade</taxon>
        <taxon>Fabeae</taxon>
        <taxon>Lathyrus</taxon>
    </lineage>
</organism>
<dbReference type="PANTHER" id="PTHR46632">
    <property type="entry name" value="E3 UBIQUITIN-PROTEIN LIGASE SINA-LIKE 4"/>
    <property type="match status" value="1"/>
</dbReference>
<evidence type="ECO:0000256" key="3">
    <source>
        <dbReference type="ARBA" id="ARBA00009119"/>
    </source>
</evidence>
<dbReference type="Gramene" id="Psat02G0143100-T1">
    <property type="protein sequence ID" value="KAI5434591.1"/>
    <property type="gene ID" value="KIW84_021431"/>
</dbReference>
<keyword evidence="7 11" id="KW-0863">Zinc-finger</keyword>
<dbReference type="EC" id="2.3.2.27" evidence="4"/>
<dbReference type="Gene3D" id="3.30.40.10">
    <property type="entry name" value="Zinc/RING finger domain, C3HC4 (zinc finger)"/>
    <property type="match status" value="1"/>
</dbReference>
<dbReference type="PRINTS" id="PR00348">
    <property type="entry name" value="UBIQUITIN"/>
</dbReference>
<dbReference type="GO" id="GO:0008270">
    <property type="term" value="F:zinc ion binding"/>
    <property type="evidence" value="ECO:0007669"/>
    <property type="project" value="UniProtKB-KW"/>
</dbReference>
<dbReference type="Gene3D" id="3.10.20.90">
    <property type="entry name" value="Phosphatidylinositol 3-kinase Catalytic Subunit, Chain A, domain 1"/>
    <property type="match status" value="1"/>
</dbReference>
<dbReference type="Pfam" id="PF21362">
    <property type="entry name" value="Sina_RING"/>
    <property type="match status" value="1"/>
</dbReference>
<protein>
    <recommendedName>
        <fullName evidence="4">RING-type E3 ubiquitin transferase</fullName>
        <ecNumber evidence="4">2.3.2.27</ecNumber>
    </recommendedName>
</protein>
<evidence type="ECO:0000256" key="9">
    <source>
        <dbReference type="ARBA" id="ARBA00022833"/>
    </source>
</evidence>
<keyword evidence="6" id="KW-0479">Metal-binding</keyword>
<comment type="catalytic activity">
    <reaction evidence="1">
        <text>S-ubiquitinyl-[E2 ubiquitin-conjugating enzyme]-L-cysteine + [acceptor protein]-L-lysine = [E2 ubiquitin-conjugating enzyme]-L-cysteine + N(6)-ubiquitinyl-[acceptor protein]-L-lysine.</text>
        <dbReference type="EC" id="2.3.2.27"/>
    </reaction>
</comment>
<comment type="function">
    <text evidence="10">E3 ubiquitin-protein ligase that mediates ubiquitination and subsequent proteasomal degradation of target proteins. E3 ubiquitin ligases accept ubiquitin from an E2 ubiquitin-conjugating enzyme in the form of a thioester and then directly transfers the ubiquitin to targeted substrates. It probably triggers the ubiquitin-mediated degradation of different substrates.</text>
</comment>
<dbReference type="InterPro" id="IPR019956">
    <property type="entry name" value="Ubiquitin_dom"/>
</dbReference>
<evidence type="ECO:0000259" key="13">
    <source>
        <dbReference type="PROSITE" id="PS51081"/>
    </source>
</evidence>
<comment type="caution">
    <text evidence="14">The sequence shown here is derived from an EMBL/GenBank/DDBJ whole genome shotgun (WGS) entry which is preliminary data.</text>
</comment>
<evidence type="ECO:0000256" key="2">
    <source>
        <dbReference type="ARBA" id="ARBA00004906"/>
    </source>
</evidence>
<dbReference type="CDD" id="cd16571">
    <property type="entry name" value="RING-HC_SIAHs"/>
    <property type="match status" value="1"/>
</dbReference>
<dbReference type="SUPFAM" id="SSF49599">
    <property type="entry name" value="TRAF domain-like"/>
    <property type="match status" value="1"/>
</dbReference>
<sequence length="339" mass="37690">MEPCTKDCVNSEEDVTSKEDNSVSVIISNPKVLDCCNCFQPLTIPLFQCDNGHFVCSACCPKIWNKCPKCSICISSKHCKGIENILQTMEISCPNEKHGCREIISYSGKRKHEEECIYAPCYCPLSGCDFVASSKLFSNHFIDKHGDSLIKFSYGHSFNVSLKPNDKTIVLQEKNNGKIFILNNSTMLLGNSVNISCIGPDSSEAEYGCYIFAGSKKCSLKLYSFSKNVHWVTLASHSSEFLVIPSCYFGSSKCVKLEICITTKIQIFVKTVKGKMMALKVESSDTIGSVKEILMGMEGVPVDHQRLIFGSKKLDDIWTIGDYDIQDNSTLHLVLLLRG</sequence>
<dbReference type="PROSITE" id="PS51081">
    <property type="entry name" value="ZF_SIAH"/>
    <property type="match status" value="1"/>
</dbReference>